<dbReference type="Gene3D" id="2.60.40.1510">
    <property type="entry name" value="ntegrin, alpha v. Chain A, domain 3"/>
    <property type="match status" value="1"/>
</dbReference>
<dbReference type="GO" id="GO:0007160">
    <property type="term" value="P:cell-matrix adhesion"/>
    <property type="evidence" value="ECO:0007669"/>
    <property type="project" value="TreeGrafter"/>
</dbReference>
<dbReference type="AlphaFoldDB" id="A0A1B6GSY9"/>
<dbReference type="Pfam" id="PF20805">
    <property type="entry name" value="Integrin_A_Ig_2"/>
    <property type="match status" value="1"/>
</dbReference>
<evidence type="ECO:0000259" key="6">
    <source>
        <dbReference type="Pfam" id="PF20805"/>
    </source>
</evidence>
<keyword evidence="4" id="KW-0325">Glycoprotein</keyword>
<gene>
    <name evidence="8" type="ORF">g.4635</name>
</gene>
<evidence type="ECO:0000259" key="5">
    <source>
        <dbReference type="Pfam" id="PF08441"/>
    </source>
</evidence>
<evidence type="ECO:0000256" key="3">
    <source>
        <dbReference type="ARBA" id="ARBA00023136"/>
    </source>
</evidence>
<dbReference type="SUPFAM" id="SSF69179">
    <property type="entry name" value="Integrin domains"/>
    <property type="match status" value="3"/>
</dbReference>
<organism evidence="8">
    <name type="scientific">Cuerna arida</name>
    <dbReference type="NCBI Taxonomy" id="1464854"/>
    <lineage>
        <taxon>Eukaryota</taxon>
        <taxon>Metazoa</taxon>
        <taxon>Ecdysozoa</taxon>
        <taxon>Arthropoda</taxon>
        <taxon>Hexapoda</taxon>
        <taxon>Insecta</taxon>
        <taxon>Pterygota</taxon>
        <taxon>Neoptera</taxon>
        <taxon>Paraneoptera</taxon>
        <taxon>Hemiptera</taxon>
        <taxon>Auchenorrhyncha</taxon>
        <taxon>Membracoidea</taxon>
        <taxon>Cicadellidae</taxon>
        <taxon>Cicadellinae</taxon>
        <taxon>Proconiini</taxon>
        <taxon>Cuerna</taxon>
    </lineage>
</organism>
<dbReference type="PANTHER" id="PTHR23220">
    <property type="entry name" value="INTEGRIN ALPHA"/>
    <property type="match status" value="1"/>
</dbReference>
<dbReference type="Gene3D" id="2.60.40.1530">
    <property type="entry name" value="ntegrin, alpha v. Chain A, domain 4"/>
    <property type="match status" value="1"/>
</dbReference>
<dbReference type="Pfam" id="PF08441">
    <property type="entry name" value="Integrin_A_Ig_1"/>
    <property type="match status" value="1"/>
</dbReference>
<dbReference type="GO" id="GO:0008305">
    <property type="term" value="C:integrin complex"/>
    <property type="evidence" value="ECO:0007669"/>
    <property type="project" value="TreeGrafter"/>
</dbReference>
<evidence type="ECO:0000259" key="7">
    <source>
        <dbReference type="Pfam" id="PF20806"/>
    </source>
</evidence>
<reference evidence="8" key="1">
    <citation type="submission" date="2015-11" db="EMBL/GenBank/DDBJ databases">
        <title>De novo transcriptome assembly of four potential Pierce s Disease insect vectors from Arizona vineyards.</title>
        <authorList>
            <person name="Tassone E.E."/>
        </authorList>
    </citation>
    <scope>NUCLEOTIDE SEQUENCE</scope>
</reference>
<dbReference type="EMBL" id="GECZ01004227">
    <property type="protein sequence ID" value="JAS65542.1"/>
    <property type="molecule type" value="Transcribed_RNA"/>
</dbReference>
<feature type="domain" description="Integrin alpha first immunoglubulin-like" evidence="5">
    <location>
        <begin position="2"/>
        <end position="61"/>
    </location>
</feature>
<dbReference type="InterPro" id="IPR048285">
    <property type="entry name" value="Integrin_alpha_Ig-like_2"/>
</dbReference>
<comment type="subcellular location">
    <subcellularLocation>
        <location evidence="1">Membrane</location>
        <topology evidence="1">Single-pass type I membrane protein</topology>
    </subcellularLocation>
</comment>
<dbReference type="GO" id="GO:0005178">
    <property type="term" value="F:integrin binding"/>
    <property type="evidence" value="ECO:0007669"/>
    <property type="project" value="TreeGrafter"/>
</dbReference>
<keyword evidence="3" id="KW-0472">Membrane</keyword>
<dbReference type="InterPro" id="IPR013649">
    <property type="entry name" value="Integrin_alpha_Ig-like_1"/>
</dbReference>
<dbReference type="InterPro" id="IPR048286">
    <property type="entry name" value="Integrin_alpha_Ig-like_3"/>
</dbReference>
<feature type="non-terminal residue" evidence="8">
    <location>
        <position position="1"/>
    </location>
</feature>
<dbReference type="Gene3D" id="2.60.40.1460">
    <property type="entry name" value="Integrin domains. Chain A, domain 2"/>
    <property type="match status" value="1"/>
</dbReference>
<evidence type="ECO:0000256" key="2">
    <source>
        <dbReference type="ARBA" id="ARBA00023037"/>
    </source>
</evidence>
<feature type="domain" description="Integrin alpha third immunoglobulin-like" evidence="7">
    <location>
        <begin position="214"/>
        <end position="390"/>
    </location>
</feature>
<feature type="non-terminal residue" evidence="8">
    <location>
        <position position="390"/>
    </location>
</feature>
<accession>A0A1B6GSY9</accession>
<feature type="domain" description="Integrin alpha second immunoglobulin-like" evidence="6">
    <location>
        <begin position="62"/>
        <end position="196"/>
    </location>
</feature>
<name>A0A1B6GSY9_9HEMI</name>
<dbReference type="GO" id="GO:0033627">
    <property type="term" value="P:cell adhesion mediated by integrin"/>
    <property type="evidence" value="ECO:0007669"/>
    <property type="project" value="TreeGrafter"/>
</dbReference>
<protein>
    <submittedName>
        <fullName evidence="8">Uncharacterized protein</fullName>
    </submittedName>
</protein>
<keyword evidence="2" id="KW-0401">Integrin</keyword>
<evidence type="ECO:0000256" key="1">
    <source>
        <dbReference type="ARBA" id="ARBA00004479"/>
    </source>
</evidence>
<dbReference type="InterPro" id="IPR032695">
    <property type="entry name" value="Integrin_dom_sf"/>
</dbReference>
<dbReference type="GO" id="GO:0007229">
    <property type="term" value="P:integrin-mediated signaling pathway"/>
    <property type="evidence" value="ECO:0007669"/>
    <property type="project" value="UniProtKB-KW"/>
</dbReference>
<dbReference type="PANTHER" id="PTHR23220:SF122">
    <property type="entry name" value="INTEGRIN ALPHA-PS1"/>
    <property type="match status" value="1"/>
</dbReference>
<proteinExistence type="predicted"/>
<dbReference type="GO" id="GO:0007157">
    <property type="term" value="P:heterophilic cell-cell adhesion via plasma membrane cell adhesion molecules"/>
    <property type="evidence" value="ECO:0007669"/>
    <property type="project" value="UniProtKB-ARBA"/>
</dbReference>
<dbReference type="Pfam" id="PF20806">
    <property type="entry name" value="Integrin_A_Ig_3"/>
    <property type="match status" value="1"/>
</dbReference>
<evidence type="ECO:0000313" key="8">
    <source>
        <dbReference type="EMBL" id="JAS65542.1"/>
    </source>
</evidence>
<sequence>IRTNKSEYCSEEVVYLKDSVKDILSPIKFHLNYTLGQNDIDSPILNQQESSKVFSASFQKDCGSNDLCETNLVVSSQLLLPKTLNEYIFNLGEQDELKLDVDVKNFGESAYEAQLFIEHSNSLNYIAIDDKKSNTTCNLWNRTIVVCNLGNPFKSQRQINVRLRFEFQFQSVSQDLNSGNLVFKVYANSTSKEINNITNFALLQAQVVKRAEVSINGAATLNVFYGGEVKSESAMTYLDEVGSRVIHTYQVLNNGPWKVDSLNIEIDWPFQVANDKPLGKWLLYLEEMPKIDYSIGSDGNCFLDENAINPLGLKKRPGDRDDEMMASLVMDKLYKSSETSSPLIRHKRDVEMVVKSEYFFGDDGHRREIVNLNCKSKTAKCFKIICVIQN</sequence>
<dbReference type="GO" id="GO:0009897">
    <property type="term" value="C:external side of plasma membrane"/>
    <property type="evidence" value="ECO:0007669"/>
    <property type="project" value="TreeGrafter"/>
</dbReference>
<evidence type="ECO:0000256" key="4">
    <source>
        <dbReference type="ARBA" id="ARBA00023180"/>
    </source>
</evidence>